<proteinExistence type="evidence at transcript level"/>
<reference evidence="2" key="1">
    <citation type="submission" date="2023-05" db="EMBL/GenBank/DDBJ databases">
        <authorList>
            <person name="Pathak J."/>
            <person name="Thiruvengadam V."/>
            <person name="Gracy G.R."/>
            <person name="M M."/>
        </authorList>
    </citation>
    <scope>NUCLEOTIDE SEQUENCE</scope>
    <source>
        <tissue evidence="2">Head and antenna</tissue>
    </source>
</reference>
<evidence type="ECO:0000313" key="2">
    <source>
        <dbReference type="EMBL" id="WPO56478.1"/>
    </source>
</evidence>
<keyword evidence="1" id="KW-0812">Transmembrane</keyword>
<dbReference type="AlphaFoldDB" id="A0AAU0QLP3"/>
<evidence type="ECO:0000256" key="1">
    <source>
        <dbReference type="SAM" id="Phobius"/>
    </source>
</evidence>
<name>A0AAU0QLP3_9NEOP</name>
<sequence length="69" mass="8096">MVKPGSRFAANLMRKLREVKKRAIFFWMVIIGNGVVYFIKPCLMSGRHLMEDYFIIYGNNSFSSFFYAS</sequence>
<keyword evidence="1" id="KW-1133">Transmembrane helix</keyword>
<keyword evidence="2" id="KW-0675">Receptor</keyword>
<dbReference type="EMBL" id="OQ970371">
    <property type="protein sequence ID" value="WPO56478.1"/>
    <property type="molecule type" value="mRNA"/>
</dbReference>
<feature type="transmembrane region" description="Helical" evidence="1">
    <location>
        <begin position="23"/>
        <end position="39"/>
    </location>
</feature>
<keyword evidence="1" id="KW-0472">Membrane</keyword>
<accession>A0AAU0QLP3</accession>
<organism evidence="2">
    <name type="scientific">Leucinodes orbonalis</name>
    <dbReference type="NCBI Taxonomy" id="711050"/>
    <lineage>
        <taxon>Eukaryota</taxon>
        <taxon>Metazoa</taxon>
        <taxon>Ecdysozoa</taxon>
        <taxon>Arthropoda</taxon>
        <taxon>Hexapoda</taxon>
        <taxon>Insecta</taxon>
        <taxon>Pterygota</taxon>
        <taxon>Neoptera</taxon>
        <taxon>Endopterygota</taxon>
        <taxon>Lepidoptera</taxon>
        <taxon>Glossata</taxon>
        <taxon>Ditrysia</taxon>
        <taxon>Pyraloidea</taxon>
        <taxon>Crambidae</taxon>
        <taxon>Spilomelinae</taxon>
        <taxon>Leucinodes</taxon>
    </lineage>
</organism>
<protein>
    <submittedName>
        <fullName evidence="2">Odorant receptor</fullName>
    </submittedName>
</protein>